<dbReference type="Proteomes" id="UP000308181">
    <property type="component" value="Unassembled WGS sequence"/>
</dbReference>
<dbReference type="RefSeq" id="WP_136826779.1">
    <property type="nucleotide sequence ID" value="NZ_SWBP01000004.1"/>
</dbReference>
<proteinExistence type="predicted"/>
<accession>A0A4U1BZ92</accession>
<keyword evidence="4" id="KW-1185">Reference proteome</keyword>
<dbReference type="OrthoDB" id="9777975at2"/>
<dbReference type="PANTHER" id="PTHR48081">
    <property type="entry name" value="AB HYDROLASE SUPERFAMILY PROTEIN C4A8.06C"/>
    <property type="match status" value="1"/>
</dbReference>
<protein>
    <submittedName>
        <fullName evidence="3">Alpha/beta hydrolase</fullName>
    </submittedName>
</protein>
<dbReference type="EMBL" id="SWBP01000004">
    <property type="protein sequence ID" value="TKB96816.1"/>
    <property type="molecule type" value="Genomic_DNA"/>
</dbReference>
<organism evidence="3 4">
    <name type="scientific">Pedobacter cryophilus</name>
    <dbReference type="NCBI Taxonomy" id="2571271"/>
    <lineage>
        <taxon>Bacteria</taxon>
        <taxon>Pseudomonadati</taxon>
        <taxon>Bacteroidota</taxon>
        <taxon>Sphingobacteriia</taxon>
        <taxon>Sphingobacteriales</taxon>
        <taxon>Sphingobacteriaceae</taxon>
        <taxon>Pedobacter</taxon>
    </lineage>
</organism>
<dbReference type="InterPro" id="IPR050300">
    <property type="entry name" value="GDXG_lipolytic_enzyme"/>
</dbReference>
<dbReference type="InterPro" id="IPR029058">
    <property type="entry name" value="AB_hydrolase_fold"/>
</dbReference>
<dbReference type="GO" id="GO:0016787">
    <property type="term" value="F:hydrolase activity"/>
    <property type="evidence" value="ECO:0007669"/>
    <property type="project" value="UniProtKB-KW"/>
</dbReference>
<feature type="domain" description="BD-FAE-like" evidence="2">
    <location>
        <begin position="153"/>
        <end position="236"/>
    </location>
</feature>
<dbReference type="Pfam" id="PF20434">
    <property type="entry name" value="BD-FAE"/>
    <property type="match status" value="2"/>
</dbReference>
<evidence type="ECO:0000259" key="2">
    <source>
        <dbReference type="Pfam" id="PF20434"/>
    </source>
</evidence>
<sequence length="329" mass="36035">MNQFFKILLLLIVFSSCKKEESTDTLVSNTVSVKSASTYTVVVEQNIKYGQGLSHQTLNSTSSSTIDLKLDVYKPANNTKKQPAILLIHGGGFSGGDKSDVNIVNLANYFASRGWVAFSINYRLLGDKGTIPTQWIQYAQNSVSPVEQSQFMAMYPAHRDAKAAMRWVMANAANYNIDPNYITVGGGSAGAFIAVSMGISNPTDFTNEISLNTDPTLSTTNLNQTYTIKTILDFWGSGIAVTALNSIYGYQRFDSSDAPMMITHGTEDATVAYINAINLRDIYTSTGVNYKLYPLINQGHGAWDAIVNGKTLAELSFDFIVQQQKLMVE</sequence>
<reference evidence="3 4" key="1">
    <citation type="submission" date="2019-04" db="EMBL/GenBank/DDBJ databases">
        <title>Pedobacter sp. AR-3-17 sp. nov., isolated from Arctic soil.</title>
        <authorList>
            <person name="Dahal R.H."/>
            <person name="Kim D.-U."/>
        </authorList>
    </citation>
    <scope>NUCLEOTIDE SEQUENCE [LARGE SCALE GENOMIC DNA]</scope>
    <source>
        <strain evidence="3 4">AR-3-17</strain>
    </source>
</reference>
<dbReference type="AlphaFoldDB" id="A0A4U1BZ92"/>
<gene>
    <name evidence="3" type="ORF">FA046_12085</name>
</gene>
<dbReference type="PROSITE" id="PS51257">
    <property type="entry name" value="PROKAR_LIPOPROTEIN"/>
    <property type="match status" value="1"/>
</dbReference>
<dbReference type="InterPro" id="IPR049492">
    <property type="entry name" value="BD-FAE-like_dom"/>
</dbReference>
<dbReference type="Gene3D" id="3.40.50.1820">
    <property type="entry name" value="alpha/beta hydrolase"/>
    <property type="match status" value="1"/>
</dbReference>
<feature type="domain" description="BD-FAE-like" evidence="2">
    <location>
        <begin position="70"/>
        <end position="133"/>
    </location>
</feature>
<evidence type="ECO:0000313" key="4">
    <source>
        <dbReference type="Proteomes" id="UP000308181"/>
    </source>
</evidence>
<comment type="caution">
    <text evidence="3">The sequence shown here is derived from an EMBL/GenBank/DDBJ whole genome shotgun (WGS) entry which is preliminary data.</text>
</comment>
<dbReference type="SUPFAM" id="SSF53474">
    <property type="entry name" value="alpha/beta-Hydrolases"/>
    <property type="match status" value="1"/>
</dbReference>
<name>A0A4U1BZ92_9SPHI</name>
<evidence type="ECO:0000313" key="3">
    <source>
        <dbReference type="EMBL" id="TKB96816.1"/>
    </source>
</evidence>
<keyword evidence="1 3" id="KW-0378">Hydrolase</keyword>
<evidence type="ECO:0000256" key="1">
    <source>
        <dbReference type="ARBA" id="ARBA00022801"/>
    </source>
</evidence>
<dbReference type="PANTHER" id="PTHR48081:SF13">
    <property type="entry name" value="ALPHA_BETA HYDROLASE"/>
    <property type="match status" value="1"/>
</dbReference>